<evidence type="ECO:0000313" key="4">
    <source>
        <dbReference type="EMBL" id="KIM82189.1"/>
    </source>
</evidence>
<keyword evidence="5" id="KW-1185">Reference proteome</keyword>
<dbReference type="InterPro" id="IPR045339">
    <property type="entry name" value="DUF6534"/>
</dbReference>
<dbReference type="InParanoid" id="A0A0C3FR78"/>
<evidence type="ECO:0000256" key="2">
    <source>
        <dbReference type="SAM" id="Phobius"/>
    </source>
</evidence>
<dbReference type="Proteomes" id="UP000054166">
    <property type="component" value="Unassembled WGS sequence"/>
</dbReference>
<accession>A0A0C3FR78</accession>
<feature type="transmembrane region" description="Helical" evidence="2">
    <location>
        <begin position="207"/>
        <end position="231"/>
    </location>
</feature>
<evidence type="ECO:0000256" key="1">
    <source>
        <dbReference type="SAM" id="MobiDB-lite"/>
    </source>
</evidence>
<reference evidence="4 5" key="1">
    <citation type="submission" date="2014-04" db="EMBL/GenBank/DDBJ databases">
        <authorList>
            <consortium name="DOE Joint Genome Institute"/>
            <person name="Kuo A."/>
            <person name="Tarkka M."/>
            <person name="Buscot F."/>
            <person name="Kohler A."/>
            <person name="Nagy L.G."/>
            <person name="Floudas D."/>
            <person name="Copeland A."/>
            <person name="Barry K.W."/>
            <person name="Cichocki N."/>
            <person name="Veneault-Fourrey C."/>
            <person name="LaButti K."/>
            <person name="Lindquist E.A."/>
            <person name="Lipzen A."/>
            <person name="Lundell T."/>
            <person name="Morin E."/>
            <person name="Murat C."/>
            <person name="Sun H."/>
            <person name="Tunlid A."/>
            <person name="Henrissat B."/>
            <person name="Grigoriev I.V."/>
            <person name="Hibbett D.S."/>
            <person name="Martin F."/>
            <person name="Nordberg H.P."/>
            <person name="Cantor M.N."/>
            <person name="Hua S.X."/>
        </authorList>
    </citation>
    <scope>NUCLEOTIDE SEQUENCE [LARGE SCALE GENOMIC DNA]</scope>
    <source>
        <strain evidence="4 5">F 1598</strain>
    </source>
</reference>
<gene>
    <name evidence="4" type="ORF">PILCRDRAFT_820556</name>
</gene>
<feature type="transmembrane region" description="Helical" evidence="2">
    <location>
        <begin position="23"/>
        <end position="43"/>
    </location>
</feature>
<feature type="transmembrane region" description="Helical" evidence="2">
    <location>
        <begin position="55"/>
        <end position="78"/>
    </location>
</feature>
<name>A0A0C3FR78_PILCF</name>
<feature type="transmembrane region" description="Helical" evidence="2">
    <location>
        <begin position="237"/>
        <end position="256"/>
    </location>
</feature>
<dbReference type="AlphaFoldDB" id="A0A0C3FR78"/>
<evidence type="ECO:0000313" key="5">
    <source>
        <dbReference type="Proteomes" id="UP000054166"/>
    </source>
</evidence>
<feature type="transmembrane region" description="Helical" evidence="2">
    <location>
        <begin position="164"/>
        <end position="186"/>
    </location>
</feature>
<protein>
    <recommendedName>
        <fullName evidence="3">DUF6534 domain-containing protein</fullName>
    </recommendedName>
</protein>
<feature type="transmembrane region" description="Helical" evidence="2">
    <location>
        <begin position="98"/>
        <end position="115"/>
    </location>
</feature>
<proteinExistence type="predicted"/>
<keyword evidence="2" id="KW-1133">Transmembrane helix</keyword>
<dbReference type="PANTHER" id="PTHR40465:SF1">
    <property type="entry name" value="DUF6534 DOMAIN-CONTAINING PROTEIN"/>
    <property type="match status" value="1"/>
</dbReference>
<dbReference type="Pfam" id="PF20152">
    <property type="entry name" value="DUF6534"/>
    <property type="match status" value="1"/>
</dbReference>
<reference evidence="5" key="2">
    <citation type="submission" date="2015-01" db="EMBL/GenBank/DDBJ databases">
        <title>Evolutionary Origins and Diversification of the Mycorrhizal Mutualists.</title>
        <authorList>
            <consortium name="DOE Joint Genome Institute"/>
            <consortium name="Mycorrhizal Genomics Consortium"/>
            <person name="Kohler A."/>
            <person name="Kuo A."/>
            <person name="Nagy L.G."/>
            <person name="Floudas D."/>
            <person name="Copeland A."/>
            <person name="Barry K.W."/>
            <person name="Cichocki N."/>
            <person name="Veneault-Fourrey C."/>
            <person name="LaButti K."/>
            <person name="Lindquist E.A."/>
            <person name="Lipzen A."/>
            <person name="Lundell T."/>
            <person name="Morin E."/>
            <person name="Murat C."/>
            <person name="Riley R."/>
            <person name="Ohm R."/>
            <person name="Sun H."/>
            <person name="Tunlid A."/>
            <person name="Henrissat B."/>
            <person name="Grigoriev I.V."/>
            <person name="Hibbett D.S."/>
            <person name="Martin F."/>
        </authorList>
    </citation>
    <scope>NUCLEOTIDE SEQUENCE [LARGE SCALE GENOMIC DNA]</scope>
    <source>
        <strain evidence="5">F 1598</strain>
    </source>
</reference>
<sequence length="324" mass="36252">MSTVPFTVVPVIDLNNTVGALEIGVQISTFLFGILSCQTWIYYHRFPKDSIISKLLVALIWFLELGHTISVSHSIYIITVVDSDNPLKFISVPKSLDVGILFSAFIGPIVQAWFANRVRKLSGKLYVPIICWFLSFLRLAATIAAGVEALLATSVITYVAQFRWLLTFILAVGAAVDVIIAAALCFHLKQHRATSFQRTIKLINQTMIWTIETGLVTSVTAVVMLICFLAMQHNFVWISIFTFLAKLFSNSLLAALNARLTNRDGESEQNSSTFLDIMPNNYKSPTASRDRKARESLAAPYPNIAIEMSRTTEVKHDERARDDW</sequence>
<keyword evidence="2" id="KW-0472">Membrane</keyword>
<dbReference type="EMBL" id="KN832995">
    <property type="protein sequence ID" value="KIM82189.1"/>
    <property type="molecule type" value="Genomic_DNA"/>
</dbReference>
<evidence type="ECO:0000259" key="3">
    <source>
        <dbReference type="Pfam" id="PF20152"/>
    </source>
</evidence>
<feature type="domain" description="DUF6534" evidence="3">
    <location>
        <begin position="174"/>
        <end position="259"/>
    </location>
</feature>
<dbReference type="STRING" id="765440.A0A0C3FR78"/>
<keyword evidence="2" id="KW-0812">Transmembrane</keyword>
<dbReference type="HOGENOM" id="CLU_046025_0_1_1"/>
<feature type="transmembrane region" description="Helical" evidence="2">
    <location>
        <begin position="127"/>
        <end position="152"/>
    </location>
</feature>
<organism evidence="4 5">
    <name type="scientific">Piloderma croceum (strain F 1598)</name>
    <dbReference type="NCBI Taxonomy" id="765440"/>
    <lineage>
        <taxon>Eukaryota</taxon>
        <taxon>Fungi</taxon>
        <taxon>Dikarya</taxon>
        <taxon>Basidiomycota</taxon>
        <taxon>Agaricomycotina</taxon>
        <taxon>Agaricomycetes</taxon>
        <taxon>Agaricomycetidae</taxon>
        <taxon>Atheliales</taxon>
        <taxon>Atheliaceae</taxon>
        <taxon>Piloderma</taxon>
    </lineage>
</organism>
<dbReference type="OrthoDB" id="2535105at2759"/>
<feature type="region of interest" description="Disordered" evidence="1">
    <location>
        <begin position="265"/>
        <end position="298"/>
    </location>
</feature>
<dbReference type="PANTHER" id="PTHR40465">
    <property type="entry name" value="CHROMOSOME 1, WHOLE GENOME SHOTGUN SEQUENCE"/>
    <property type="match status" value="1"/>
</dbReference>